<feature type="region of interest" description="Disordered" evidence="1">
    <location>
        <begin position="97"/>
        <end position="123"/>
    </location>
</feature>
<dbReference type="InterPro" id="IPR036366">
    <property type="entry name" value="PGBDSf"/>
</dbReference>
<dbReference type="Pfam" id="PF01471">
    <property type="entry name" value="PG_binding_1"/>
    <property type="match status" value="1"/>
</dbReference>
<feature type="region of interest" description="Disordered" evidence="1">
    <location>
        <begin position="1"/>
        <end position="29"/>
    </location>
</feature>
<sequence length="231" mass="24275">MREALAAANHDMLLDDREQKRRAGHAGKKTAATRLFGGRRRAIMFLGFAALVAIGVPLNALYLQDGRHPAPLFQKATAPEPKHAHLVAPPAPPPRALIEEPAPEAPAQRPVAMKTEPARPAEKRRGDAIGALIGAPKSAENEKTIKAAQQALAKLGYSVQPDGVMGAATRRALEKFEHANGLQAKGELDPAVLHRLRAKAAATTTTPAPATTTGPAATAHAAHPTPPVRAN</sequence>
<evidence type="ECO:0000313" key="5">
    <source>
        <dbReference type="Proteomes" id="UP000230709"/>
    </source>
</evidence>
<name>A0A2D2CXT5_METT3</name>
<feature type="compositionally biased region" description="Low complexity" evidence="1">
    <location>
        <begin position="200"/>
        <end position="223"/>
    </location>
</feature>
<feature type="region of interest" description="Disordered" evidence="1">
    <location>
        <begin position="199"/>
        <end position="231"/>
    </location>
</feature>
<dbReference type="AlphaFoldDB" id="A0A2D2CXT5"/>
<feature type="transmembrane region" description="Helical" evidence="2">
    <location>
        <begin position="42"/>
        <end position="63"/>
    </location>
</feature>
<reference evidence="5" key="1">
    <citation type="submission" date="2017-10" db="EMBL/GenBank/DDBJ databases">
        <title>Completed PacBio SMRT sequence of Methylosinus trichosporium OB3b reveals presence of a third large plasmid.</title>
        <authorList>
            <person name="Charles T.C."/>
            <person name="Lynch M.D.J."/>
            <person name="Heil J.R."/>
            <person name="Cheng J."/>
        </authorList>
    </citation>
    <scope>NUCLEOTIDE SEQUENCE [LARGE SCALE GENOMIC DNA]</scope>
    <source>
        <strain evidence="5">OB3b</strain>
    </source>
</reference>
<organism evidence="4 5">
    <name type="scientific">Methylosinus trichosporium (strain ATCC 35070 / NCIMB 11131 / UNIQEM 75 / OB3b)</name>
    <dbReference type="NCBI Taxonomy" id="595536"/>
    <lineage>
        <taxon>Bacteria</taxon>
        <taxon>Pseudomonadati</taxon>
        <taxon>Pseudomonadota</taxon>
        <taxon>Alphaproteobacteria</taxon>
        <taxon>Hyphomicrobiales</taxon>
        <taxon>Methylocystaceae</taxon>
        <taxon>Methylosinus</taxon>
    </lineage>
</organism>
<keyword evidence="2" id="KW-0472">Membrane</keyword>
<protein>
    <recommendedName>
        <fullName evidence="3">Peptidoglycan binding-like domain-containing protein</fullName>
    </recommendedName>
</protein>
<keyword evidence="2" id="KW-0812">Transmembrane</keyword>
<evidence type="ECO:0000313" key="4">
    <source>
        <dbReference type="EMBL" id="ATQ67514.1"/>
    </source>
</evidence>
<evidence type="ECO:0000256" key="2">
    <source>
        <dbReference type="SAM" id="Phobius"/>
    </source>
</evidence>
<gene>
    <name evidence="4" type="ORF">CQW49_06125</name>
</gene>
<dbReference type="RefSeq" id="WP_024749946.1">
    <property type="nucleotide sequence ID" value="NZ_ADVE02000001.1"/>
</dbReference>
<feature type="domain" description="Peptidoglycan binding-like" evidence="3">
    <location>
        <begin position="143"/>
        <end position="196"/>
    </location>
</feature>
<dbReference type="EMBL" id="CP023737">
    <property type="protein sequence ID" value="ATQ67514.1"/>
    <property type="molecule type" value="Genomic_DNA"/>
</dbReference>
<keyword evidence="2" id="KW-1133">Transmembrane helix</keyword>
<feature type="compositionally biased region" description="Basic and acidic residues" evidence="1">
    <location>
        <begin position="12"/>
        <end position="21"/>
    </location>
</feature>
<keyword evidence="5" id="KW-1185">Reference proteome</keyword>
<dbReference type="Proteomes" id="UP000230709">
    <property type="component" value="Chromosome"/>
</dbReference>
<evidence type="ECO:0000256" key="1">
    <source>
        <dbReference type="SAM" id="MobiDB-lite"/>
    </source>
</evidence>
<dbReference type="Gene3D" id="1.10.101.10">
    <property type="entry name" value="PGBD-like superfamily/PGBD"/>
    <property type="match status" value="1"/>
</dbReference>
<accession>A0A2D2CXT5</accession>
<dbReference type="KEGG" id="mtw:CQW49_06125"/>
<dbReference type="STRING" id="595536.GCA_000178815_03933"/>
<dbReference type="InterPro" id="IPR002477">
    <property type="entry name" value="Peptidoglycan-bd-like"/>
</dbReference>
<dbReference type="InterPro" id="IPR036365">
    <property type="entry name" value="PGBD-like_sf"/>
</dbReference>
<proteinExistence type="predicted"/>
<evidence type="ECO:0000259" key="3">
    <source>
        <dbReference type="Pfam" id="PF01471"/>
    </source>
</evidence>
<dbReference type="SUPFAM" id="SSF47090">
    <property type="entry name" value="PGBD-like"/>
    <property type="match status" value="1"/>
</dbReference>